<protein>
    <submittedName>
        <fullName evidence="1">Uncharacterized protein</fullName>
    </submittedName>
</protein>
<dbReference type="EMBL" id="KQ241691">
    <property type="protein sequence ID" value="KNC85654.1"/>
    <property type="molecule type" value="Genomic_DNA"/>
</dbReference>
<proteinExistence type="predicted"/>
<evidence type="ECO:0000313" key="2">
    <source>
        <dbReference type="Proteomes" id="UP000054560"/>
    </source>
</evidence>
<name>A0A0L0G9S4_9EUKA</name>
<dbReference type="Proteomes" id="UP000054560">
    <property type="component" value="Unassembled WGS sequence"/>
</dbReference>
<dbReference type="AlphaFoldDB" id="A0A0L0G9S4"/>
<gene>
    <name evidence="1" type="ORF">SARC_02175</name>
</gene>
<dbReference type="eggNOG" id="ENOG502SAWB">
    <property type="taxonomic scope" value="Eukaryota"/>
</dbReference>
<organism evidence="1 2">
    <name type="scientific">Sphaeroforma arctica JP610</name>
    <dbReference type="NCBI Taxonomy" id="667725"/>
    <lineage>
        <taxon>Eukaryota</taxon>
        <taxon>Ichthyosporea</taxon>
        <taxon>Ichthyophonida</taxon>
        <taxon>Sphaeroforma</taxon>
    </lineage>
</organism>
<dbReference type="GeneID" id="25902679"/>
<evidence type="ECO:0000313" key="1">
    <source>
        <dbReference type="EMBL" id="KNC85654.1"/>
    </source>
</evidence>
<sequence>MDTMSNVQQADRMTAELHHLIENTETSALEFRSFFVAWDGVLVAAYNAFTPALQLLKDSINANNEIVLQAENHGSRWPKTTLGAIKDDHPPLSLSELKMLREICITQSAAMDHRPVQVDSLDLVDFESRNLEKVVNKVHFDLSTVNVSASTEVSDASKAVVEQVLSEFFGSTDEEYLPCVKANRNRYSSYSQRQNGSTLVHLLNMEFAAQMRAFKSAIDLAFPGKYCWFAEDSLHITVRGLDPPI</sequence>
<dbReference type="RefSeq" id="XP_014159556.1">
    <property type="nucleotide sequence ID" value="XM_014304081.1"/>
</dbReference>
<accession>A0A0L0G9S4</accession>
<reference evidence="1 2" key="1">
    <citation type="submission" date="2011-02" db="EMBL/GenBank/DDBJ databases">
        <title>The Genome Sequence of Sphaeroforma arctica JP610.</title>
        <authorList>
            <consortium name="The Broad Institute Genome Sequencing Platform"/>
            <person name="Russ C."/>
            <person name="Cuomo C."/>
            <person name="Young S.K."/>
            <person name="Zeng Q."/>
            <person name="Gargeya S."/>
            <person name="Alvarado L."/>
            <person name="Berlin A."/>
            <person name="Chapman S.B."/>
            <person name="Chen Z."/>
            <person name="Freedman E."/>
            <person name="Gellesch M."/>
            <person name="Goldberg J."/>
            <person name="Griggs A."/>
            <person name="Gujja S."/>
            <person name="Heilman E."/>
            <person name="Heiman D."/>
            <person name="Howarth C."/>
            <person name="Mehta T."/>
            <person name="Neiman D."/>
            <person name="Pearson M."/>
            <person name="Roberts A."/>
            <person name="Saif S."/>
            <person name="Shea T."/>
            <person name="Shenoy N."/>
            <person name="Sisk P."/>
            <person name="Stolte C."/>
            <person name="Sykes S."/>
            <person name="White J."/>
            <person name="Yandava C."/>
            <person name="Burger G."/>
            <person name="Gray M.W."/>
            <person name="Holland P.W.H."/>
            <person name="King N."/>
            <person name="Lang F.B.F."/>
            <person name="Roger A.J."/>
            <person name="Ruiz-Trillo I."/>
            <person name="Haas B."/>
            <person name="Nusbaum C."/>
            <person name="Birren B."/>
        </authorList>
    </citation>
    <scope>NUCLEOTIDE SEQUENCE [LARGE SCALE GENOMIC DNA]</scope>
    <source>
        <strain evidence="1 2">JP610</strain>
    </source>
</reference>
<keyword evidence="2" id="KW-1185">Reference proteome</keyword>
<dbReference type="OrthoDB" id="2139710at2759"/>